<proteinExistence type="predicted"/>
<reference evidence="1 2" key="1">
    <citation type="journal article" date="2015" name="Nature">
        <title>rRNA introns, odd ribosomes, and small enigmatic genomes across a large radiation of phyla.</title>
        <authorList>
            <person name="Brown C.T."/>
            <person name="Hug L.A."/>
            <person name="Thomas B.C."/>
            <person name="Sharon I."/>
            <person name="Castelle C.J."/>
            <person name="Singh A."/>
            <person name="Wilkins M.J."/>
            <person name="Williams K.H."/>
            <person name="Banfield J.F."/>
        </authorList>
    </citation>
    <scope>NUCLEOTIDE SEQUENCE [LARGE SCALE GENOMIC DNA]</scope>
</reference>
<comment type="caution">
    <text evidence="1">The sequence shown here is derived from an EMBL/GenBank/DDBJ whole genome shotgun (WGS) entry which is preliminary data.</text>
</comment>
<sequence length="63" mass="6943">YTLGYKHPTMAKNNELQPGNRKQISEISPQFRLGAAIRPHEVGIASNRESAGRGEYVLASCTK</sequence>
<accession>A0A0G0ESH5</accession>
<evidence type="ECO:0000313" key="2">
    <source>
        <dbReference type="Proteomes" id="UP000034492"/>
    </source>
</evidence>
<evidence type="ECO:0000313" key="1">
    <source>
        <dbReference type="EMBL" id="KKQ09823.1"/>
    </source>
</evidence>
<protein>
    <submittedName>
        <fullName evidence="1">Uncharacterized protein</fullName>
    </submittedName>
</protein>
<dbReference type="Proteomes" id="UP000034492">
    <property type="component" value="Unassembled WGS sequence"/>
</dbReference>
<dbReference type="EMBL" id="LBSA01000010">
    <property type="protein sequence ID" value="KKQ09823.1"/>
    <property type="molecule type" value="Genomic_DNA"/>
</dbReference>
<feature type="non-terminal residue" evidence="1">
    <location>
        <position position="1"/>
    </location>
</feature>
<dbReference type="AlphaFoldDB" id="A0A0G0ESH5"/>
<organism evidence="1 2">
    <name type="scientific">Candidatus Daviesbacteria bacterium GW2011_GWB1_36_5</name>
    <dbReference type="NCBI Taxonomy" id="1618426"/>
    <lineage>
        <taxon>Bacteria</taxon>
        <taxon>Candidatus Daviesiibacteriota</taxon>
    </lineage>
</organism>
<gene>
    <name evidence="1" type="ORF">US19_C0010G0001</name>
</gene>
<name>A0A0G0ESH5_9BACT</name>